<proteinExistence type="predicted"/>
<protein>
    <recommendedName>
        <fullName evidence="4">Phage-related membrane protein</fullName>
    </recommendedName>
</protein>
<feature type="transmembrane region" description="Helical" evidence="1">
    <location>
        <begin position="383"/>
        <end position="404"/>
    </location>
</feature>
<dbReference type="AlphaFoldDB" id="A0A850QW86"/>
<accession>A0A850QW86</accession>
<name>A0A850QW86_PHODD</name>
<dbReference type="RefSeq" id="WP_106338627.1">
    <property type="nucleotide sequence ID" value="NZ_PVXI01000022.1"/>
</dbReference>
<evidence type="ECO:0000256" key="1">
    <source>
        <dbReference type="SAM" id="Phobius"/>
    </source>
</evidence>
<organism evidence="2 3">
    <name type="scientific">Photobacterium damselae subsp. damselae</name>
    <name type="common">Listonella damsela</name>
    <dbReference type="NCBI Taxonomy" id="85581"/>
    <lineage>
        <taxon>Bacteria</taxon>
        <taxon>Pseudomonadati</taxon>
        <taxon>Pseudomonadota</taxon>
        <taxon>Gammaproteobacteria</taxon>
        <taxon>Vibrionales</taxon>
        <taxon>Vibrionaceae</taxon>
        <taxon>Photobacterium</taxon>
    </lineage>
</organism>
<gene>
    <name evidence="2" type="ORF">HWA77_22050</name>
</gene>
<keyword evidence="1" id="KW-1133">Transmembrane helix</keyword>
<evidence type="ECO:0000313" key="2">
    <source>
        <dbReference type="EMBL" id="NVP02896.1"/>
    </source>
</evidence>
<sequence length="406" mass="45681">MALLDVVQLYRLIGDTKLVENQFEGEIQLTTQSIDAITAADNSQFGRFESIDVNGDDIDLQHDSLCNYENEKAIITFRVSSKSAERFYKSIDDLLASCLLIKEGSLPNSFYIVEDDLYYDKQSNTKNKQIEKIKNLCLLIEKLTELAHYHDKKNPCEAKLVFVPTDTDKNKPIVIAPNLEKSMLSNGIKDLSVLTELTDTKAKQSTHYNEKMNVLVSTLSEFLQNTSSSKLAFQKLINSWSEFLELYNNNIATYLSGFAFHKAKKEIAEAEVKLAEQLANITSDITGKLFSIPVSLAAVVTIASNKTNSFTDYILLFGLILMAAIIIGIVDNQSSRLSVITQAKDLLEKSFEGKKNEYPNDLNDAISEMNKTLDSNITKAKKWLKIFIFLGITPFYLGLFFLSFKS</sequence>
<comment type="caution">
    <text evidence="2">The sequence shown here is derived from an EMBL/GenBank/DDBJ whole genome shotgun (WGS) entry which is preliminary data.</text>
</comment>
<keyword evidence="1" id="KW-0472">Membrane</keyword>
<feature type="transmembrane region" description="Helical" evidence="1">
    <location>
        <begin position="313"/>
        <end position="330"/>
    </location>
</feature>
<evidence type="ECO:0008006" key="4">
    <source>
        <dbReference type="Google" id="ProtNLM"/>
    </source>
</evidence>
<evidence type="ECO:0000313" key="3">
    <source>
        <dbReference type="Proteomes" id="UP000533429"/>
    </source>
</evidence>
<keyword evidence="1" id="KW-0812">Transmembrane</keyword>
<dbReference type="EMBL" id="JABXOR010001425">
    <property type="protein sequence ID" value="NVP02896.1"/>
    <property type="molecule type" value="Genomic_DNA"/>
</dbReference>
<reference evidence="2 3" key="1">
    <citation type="submission" date="2020-06" db="EMBL/GenBank/DDBJ databases">
        <title>Photobacterium damselae subsp. damselae comparative genomics.</title>
        <authorList>
            <person name="Osorio C.R."/>
        </authorList>
    </citation>
    <scope>NUCLEOTIDE SEQUENCE [LARGE SCALE GENOMIC DNA]</scope>
    <source>
        <strain evidence="2 3">TW250/03</strain>
    </source>
</reference>
<dbReference type="Proteomes" id="UP000533429">
    <property type="component" value="Unassembled WGS sequence"/>
</dbReference>